<dbReference type="RefSeq" id="XP_024867343.1">
    <property type="nucleotide sequence ID" value="XM_025011575.1"/>
</dbReference>
<dbReference type="Proteomes" id="UP000504618">
    <property type="component" value="Unplaced"/>
</dbReference>
<evidence type="ECO:0000313" key="1">
    <source>
        <dbReference type="Proteomes" id="UP000504618"/>
    </source>
</evidence>
<dbReference type="InterPro" id="IPR052231">
    <property type="entry name" value="Rho_GEF_signaling-related"/>
</dbReference>
<keyword evidence="1" id="KW-1185">Reference proteome</keyword>
<dbReference type="GeneID" id="112451748"/>
<dbReference type="PANTHER" id="PTHR45845:SF3">
    <property type="entry name" value="PURATROPHIN-1-LIKE, ISOFORM A"/>
    <property type="match status" value="1"/>
</dbReference>
<sequence>MNLLIKQARDILVCGYHGNMENFVRTYLSPAATLLAKVKNVAASETGNEAVVPEGWPLILGSSGLILQLGELEMSALRLGECYLWVRSAAAATATATTSYENVFCSLLPKNLEIYNRLLNTSSCLLNYIRRPVTLAQSMCASQKSSNFS</sequence>
<organism evidence="1 2">
    <name type="scientific">Temnothorax curvispinosus</name>
    <dbReference type="NCBI Taxonomy" id="300111"/>
    <lineage>
        <taxon>Eukaryota</taxon>
        <taxon>Metazoa</taxon>
        <taxon>Ecdysozoa</taxon>
        <taxon>Arthropoda</taxon>
        <taxon>Hexapoda</taxon>
        <taxon>Insecta</taxon>
        <taxon>Pterygota</taxon>
        <taxon>Neoptera</taxon>
        <taxon>Endopterygota</taxon>
        <taxon>Hymenoptera</taxon>
        <taxon>Apocrita</taxon>
        <taxon>Aculeata</taxon>
        <taxon>Formicoidea</taxon>
        <taxon>Formicidae</taxon>
        <taxon>Myrmicinae</taxon>
        <taxon>Temnothorax</taxon>
    </lineage>
</organism>
<dbReference type="PANTHER" id="PTHR45845">
    <property type="entry name" value="RHO GUANINE NUCLEOTIDE EXCHANGE FACTOR-RELATED"/>
    <property type="match status" value="1"/>
</dbReference>
<protein>
    <submittedName>
        <fullName evidence="2">Uncharacterized protein LOC112451748</fullName>
    </submittedName>
</protein>
<accession>A0A6J1PD08</accession>
<reference evidence="2" key="1">
    <citation type="submission" date="2025-08" db="UniProtKB">
        <authorList>
            <consortium name="RefSeq"/>
        </authorList>
    </citation>
    <scope>IDENTIFICATION</scope>
    <source>
        <tissue evidence="2">Whole body</tissue>
    </source>
</reference>
<proteinExistence type="predicted"/>
<dbReference type="OrthoDB" id="6624193at2759"/>
<name>A0A6J1PD08_9HYME</name>
<gene>
    <name evidence="2" type="primary">LOC112451748</name>
</gene>
<evidence type="ECO:0000313" key="2">
    <source>
        <dbReference type="RefSeq" id="XP_024867343.1"/>
    </source>
</evidence>
<dbReference type="AlphaFoldDB" id="A0A6J1PD08"/>